<dbReference type="Proteomes" id="UP000663823">
    <property type="component" value="Unassembled WGS sequence"/>
</dbReference>
<gene>
    <name evidence="1" type="ORF">OTI717_LOCUS5294</name>
</gene>
<protein>
    <submittedName>
        <fullName evidence="1">Uncharacterized protein</fullName>
    </submittedName>
</protein>
<reference evidence="1" key="1">
    <citation type="submission" date="2021-02" db="EMBL/GenBank/DDBJ databases">
        <authorList>
            <person name="Nowell W R."/>
        </authorList>
    </citation>
    <scope>NUCLEOTIDE SEQUENCE</scope>
</reference>
<evidence type="ECO:0000313" key="2">
    <source>
        <dbReference type="Proteomes" id="UP000663823"/>
    </source>
</evidence>
<proteinExistence type="predicted"/>
<feature type="non-terminal residue" evidence="1">
    <location>
        <position position="1"/>
    </location>
</feature>
<dbReference type="AlphaFoldDB" id="A0A818LCT1"/>
<dbReference type="EMBL" id="CAJOAX010000339">
    <property type="protein sequence ID" value="CAF3570746.1"/>
    <property type="molecule type" value="Genomic_DNA"/>
</dbReference>
<sequence>NYLIEKFNHRIKRNDASETTISYYLTHGSDCETISQLYNDFIQAWYKLNLNELQYGCQPTKFELTLKQEDFAIHTKIAMVLLNTTKDESSILLAACLRTIGQLQNEIVHFFHNKIVNDADNNRYHQNAIPIQSIRPEHILHLDANVISTKLITDGFTINYQYGKSRDIIYDYEEIEITLRNMISCLPLIDTEKLHFLNYQFELYSENTSLINDVRTRIKQESLIQNEKMKLKNLINSMQNDDILHYLGSLDYVFTYLRNIDDDETTNNSLTIQSFVENYIRSSVCLNDNVLQRPPFSTINLKYIIDLYELIEEIAFDKVLRHYIKQNLTEESFPIEQRQVLIRKFSDMTFKKETIAYSLKSIDSWIGILKRLMVRVLSNVNVSLDVPIQIYLERTDLWTGNIIESDIETFEVNNEILLQHTYILLKGLEYERDKLLLINIKPIDNEEQLTLQNNVLQNTDTQLLKVKTWHNDNISNASMMSRVIKSDKTTAKKMRV</sequence>
<organism evidence="1 2">
    <name type="scientific">Rotaria sordida</name>
    <dbReference type="NCBI Taxonomy" id="392033"/>
    <lineage>
        <taxon>Eukaryota</taxon>
        <taxon>Metazoa</taxon>
        <taxon>Spiralia</taxon>
        <taxon>Gnathifera</taxon>
        <taxon>Rotifera</taxon>
        <taxon>Eurotatoria</taxon>
        <taxon>Bdelloidea</taxon>
        <taxon>Philodinida</taxon>
        <taxon>Philodinidae</taxon>
        <taxon>Rotaria</taxon>
    </lineage>
</organism>
<name>A0A818LCT1_9BILA</name>
<accession>A0A818LCT1</accession>
<comment type="caution">
    <text evidence="1">The sequence shown here is derived from an EMBL/GenBank/DDBJ whole genome shotgun (WGS) entry which is preliminary data.</text>
</comment>
<evidence type="ECO:0000313" key="1">
    <source>
        <dbReference type="EMBL" id="CAF3570746.1"/>
    </source>
</evidence>